<dbReference type="AlphaFoldDB" id="A0A3N2D8Z6"/>
<proteinExistence type="predicted"/>
<dbReference type="SUPFAM" id="SSF52833">
    <property type="entry name" value="Thioredoxin-like"/>
    <property type="match status" value="1"/>
</dbReference>
<accession>A0A3N2D8Z6</accession>
<dbReference type="RefSeq" id="WP_123738324.1">
    <property type="nucleotide sequence ID" value="NZ_CALFQU010000013.1"/>
</dbReference>
<organism evidence="1 2">
    <name type="scientific">Salana multivorans</name>
    <dbReference type="NCBI Taxonomy" id="120377"/>
    <lineage>
        <taxon>Bacteria</taxon>
        <taxon>Bacillati</taxon>
        <taxon>Actinomycetota</taxon>
        <taxon>Actinomycetes</taxon>
        <taxon>Micrococcales</taxon>
        <taxon>Beutenbergiaceae</taxon>
        <taxon>Salana</taxon>
    </lineage>
</organism>
<gene>
    <name evidence="1" type="ORF">EDD28_0672</name>
</gene>
<dbReference type="EMBL" id="RKHQ01000001">
    <property type="protein sequence ID" value="ROR96098.1"/>
    <property type="molecule type" value="Genomic_DNA"/>
</dbReference>
<reference evidence="1 2" key="1">
    <citation type="submission" date="2018-11" db="EMBL/GenBank/DDBJ databases">
        <title>Sequencing the genomes of 1000 actinobacteria strains.</title>
        <authorList>
            <person name="Klenk H.-P."/>
        </authorList>
    </citation>
    <scope>NUCLEOTIDE SEQUENCE [LARGE SCALE GENOMIC DNA]</scope>
    <source>
        <strain evidence="1 2">DSM 13521</strain>
    </source>
</reference>
<dbReference type="Gene3D" id="3.40.30.10">
    <property type="entry name" value="Glutaredoxin"/>
    <property type="match status" value="1"/>
</dbReference>
<dbReference type="OrthoDB" id="8779161at2"/>
<evidence type="ECO:0000313" key="2">
    <source>
        <dbReference type="Proteomes" id="UP000275356"/>
    </source>
</evidence>
<comment type="caution">
    <text evidence="1">The sequence shown here is derived from an EMBL/GenBank/DDBJ whole genome shotgun (WGS) entry which is preliminary data.</text>
</comment>
<dbReference type="Pfam" id="PF05768">
    <property type="entry name" value="Glrx-like"/>
    <property type="match status" value="1"/>
</dbReference>
<evidence type="ECO:0000313" key="1">
    <source>
        <dbReference type="EMBL" id="ROR96098.1"/>
    </source>
</evidence>
<sequence>MNGTDVRVLLVERAGCHLCADAHAVLDAVTAATGVGWASVDVDSSPDLLDAYGELVPVVLVDGHERGHWRLDRAVVEAALR</sequence>
<dbReference type="InterPro" id="IPR008554">
    <property type="entry name" value="Glutaredoxin-like"/>
</dbReference>
<dbReference type="Proteomes" id="UP000275356">
    <property type="component" value="Unassembled WGS sequence"/>
</dbReference>
<name>A0A3N2D8Z6_9MICO</name>
<keyword evidence="2" id="KW-1185">Reference proteome</keyword>
<protein>
    <submittedName>
        <fullName evidence="1">Glutaredoxin-like protein DUF836</fullName>
    </submittedName>
</protein>
<dbReference type="InterPro" id="IPR036249">
    <property type="entry name" value="Thioredoxin-like_sf"/>
</dbReference>